<dbReference type="EMBL" id="BARS01033454">
    <property type="protein sequence ID" value="GAG26001.1"/>
    <property type="molecule type" value="Genomic_DNA"/>
</dbReference>
<evidence type="ECO:0000313" key="2">
    <source>
        <dbReference type="EMBL" id="GAG26001.1"/>
    </source>
</evidence>
<dbReference type="PANTHER" id="PTHR43842:SF2">
    <property type="entry name" value="PROPIONYL-COA CARBOXYLASE BETA CHAIN, MITOCHONDRIAL"/>
    <property type="match status" value="1"/>
</dbReference>
<proteinExistence type="predicted"/>
<gene>
    <name evidence="2" type="ORF">S01H1_51801</name>
</gene>
<comment type="caution">
    <text evidence="2">The sequence shown here is derived from an EMBL/GenBank/DDBJ whole genome shotgun (WGS) entry which is preliminary data.</text>
</comment>
<accession>X0XM34</accession>
<dbReference type="PANTHER" id="PTHR43842">
    <property type="entry name" value="PROPIONYL-COA CARBOXYLASE BETA CHAIN"/>
    <property type="match status" value="1"/>
</dbReference>
<organism evidence="2">
    <name type="scientific">marine sediment metagenome</name>
    <dbReference type="NCBI Taxonomy" id="412755"/>
    <lineage>
        <taxon>unclassified sequences</taxon>
        <taxon>metagenomes</taxon>
        <taxon>ecological metagenomes</taxon>
    </lineage>
</organism>
<dbReference type="Pfam" id="PF01039">
    <property type="entry name" value="Carboxyl_trans"/>
    <property type="match status" value="1"/>
</dbReference>
<dbReference type="SUPFAM" id="SSF52096">
    <property type="entry name" value="ClpP/crotonase"/>
    <property type="match status" value="1"/>
</dbReference>
<evidence type="ECO:0000259" key="1">
    <source>
        <dbReference type="PROSITE" id="PS50989"/>
    </source>
</evidence>
<feature type="domain" description="CoA carboxyltransferase C-terminal" evidence="1">
    <location>
        <begin position="1"/>
        <end position="217"/>
    </location>
</feature>
<dbReference type="InterPro" id="IPR011763">
    <property type="entry name" value="COA_CT_C"/>
</dbReference>
<reference evidence="2" key="1">
    <citation type="journal article" date="2014" name="Front. Microbiol.">
        <title>High frequency of phylogenetically diverse reductive dehalogenase-homologous genes in deep subseafloor sedimentary metagenomes.</title>
        <authorList>
            <person name="Kawai M."/>
            <person name="Futagami T."/>
            <person name="Toyoda A."/>
            <person name="Takaki Y."/>
            <person name="Nishi S."/>
            <person name="Hori S."/>
            <person name="Arai W."/>
            <person name="Tsubouchi T."/>
            <person name="Morono Y."/>
            <person name="Uchiyama I."/>
            <person name="Ito T."/>
            <person name="Fujiyama A."/>
            <person name="Inagaki F."/>
            <person name="Takami H."/>
        </authorList>
    </citation>
    <scope>NUCLEOTIDE SEQUENCE</scope>
    <source>
        <strain evidence="2">Expedition CK06-06</strain>
    </source>
</reference>
<feature type="non-terminal residue" evidence="2">
    <location>
        <position position="217"/>
    </location>
</feature>
<protein>
    <recommendedName>
        <fullName evidence="1">CoA carboxyltransferase C-terminal domain-containing protein</fullName>
    </recommendedName>
</protein>
<dbReference type="InterPro" id="IPR034733">
    <property type="entry name" value="AcCoA_carboxyl_beta"/>
</dbReference>
<sequence length="217" mass="24535">MFKVISLLVDNGEFFDIKNNFAQNLITGFARFGGHPVGLIASNPQFLGGCMNLDAADKMSRFVRFCDAFNMPLIWLADSPAFLPAVEEERRGLIRHGSRMLMANSEATVPRITVALRKHFGGGRLSFPGTMLAYDLAVAWPTVEPGLMNADGAVGIMYRKELAAIEDKDARKTQQEKRLEEVRWCLDMLIRESSEKIIDPRDTRLFLIEALKWLRNR</sequence>
<name>X0XM34_9ZZZZ</name>
<dbReference type="GO" id="GO:0004658">
    <property type="term" value="F:propionyl-CoA carboxylase activity"/>
    <property type="evidence" value="ECO:0007669"/>
    <property type="project" value="TreeGrafter"/>
</dbReference>
<dbReference type="InterPro" id="IPR051047">
    <property type="entry name" value="AccD/PCCB"/>
</dbReference>
<dbReference type="PROSITE" id="PS50989">
    <property type="entry name" value="COA_CT_CTER"/>
    <property type="match status" value="1"/>
</dbReference>
<dbReference type="InterPro" id="IPR029045">
    <property type="entry name" value="ClpP/crotonase-like_dom_sf"/>
</dbReference>
<dbReference type="Gene3D" id="3.90.226.10">
    <property type="entry name" value="2-enoyl-CoA Hydratase, Chain A, domain 1"/>
    <property type="match status" value="1"/>
</dbReference>
<dbReference type="AlphaFoldDB" id="X0XM34"/>